<dbReference type="AlphaFoldDB" id="A0A439E0K2"/>
<accession>A0A439E0K2</accession>
<dbReference type="EMBL" id="ATDN01000001">
    <property type="protein sequence ID" value="RWA23950.1"/>
    <property type="molecule type" value="Genomic_DNA"/>
</dbReference>
<evidence type="ECO:0008006" key="3">
    <source>
        <dbReference type="Google" id="ProtNLM"/>
    </source>
</evidence>
<evidence type="ECO:0000313" key="1">
    <source>
        <dbReference type="EMBL" id="RWA23950.1"/>
    </source>
</evidence>
<sequence>MARIGTNDPIEAPTCRGLIGDYARGSQAERRGTMGATRTRRKSGTLLTDATASLPMDSGESILGELLPGHGRAATRFVVDETEEPDAAGLLALDSSELIADDMIVPVIPKRADEFTCSTCFLIHHISRLATSADGQSTCAECA</sequence>
<proteinExistence type="predicted"/>
<evidence type="ECO:0000313" key="2">
    <source>
        <dbReference type="Proteomes" id="UP000287177"/>
    </source>
</evidence>
<dbReference type="Pfam" id="PF13834">
    <property type="entry name" value="DUF4193"/>
    <property type="match status" value="1"/>
</dbReference>
<organism evidence="1 2">
    <name type="scientific">Mycolicibacterium elephantis DSM 44368</name>
    <dbReference type="NCBI Taxonomy" id="1335622"/>
    <lineage>
        <taxon>Bacteria</taxon>
        <taxon>Bacillati</taxon>
        <taxon>Actinomycetota</taxon>
        <taxon>Actinomycetes</taxon>
        <taxon>Mycobacteriales</taxon>
        <taxon>Mycobacteriaceae</taxon>
        <taxon>Mycolicibacterium</taxon>
    </lineage>
</organism>
<gene>
    <name evidence="1" type="ORF">MELE44368_01700</name>
</gene>
<protein>
    <recommendedName>
        <fullName evidence="3">dUTPase</fullName>
    </recommendedName>
</protein>
<reference evidence="1 2" key="1">
    <citation type="submission" date="2013-06" db="EMBL/GenBank/DDBJ databases">
        <title>The draft sequence of the Mycobacterium elephantis genome.</title>
        <authorList>
            <person name="Pettersson F.B."/>
            <person name="Das S."/>
            <person name="Dasgupta S."/>
            <person name="Bhattacharya A."/>
            <person name="Kirsebom L.A."/>
        </authorList>
    </citation>
    <scope>NUCLEOTIDE SEQUENCE [LARGE SCALE GENOMIC DNA]</scope>
    <source>
        <strain evidence="1 2">DSM 44368</strain>
    </source>
</reference>
<dbReference type="Proteomes" id="UP000287177">
    <property type="component" value="Unassembled WGS sequence"/>
</dbReference>
<keyword evidence="2" id="KW-1185">Reference proteome</keyword>
<comment type="caution">
    <text evidence="1">The sequence shown here is derived from an EMBL/GenBank/DDBJ whole genome shotgun (WGS) entry which is preliminary data.</text>
</comment>
<name>A0A439E0K2_9MYCO</name>
<dbReference type="InterPro" id="IPR025242">
    <property type="entry name" value="DUF4193"/>
</dbReference>